<feature type="region of interest" description="Disordered" evidence="1">
    <location>
        <begin position="48"/>
        <end position="71"/>
    </location>
</feature>
<name>A0A3G9GDG5_9NEIS</name>
<evidence type="ECO:0000256" key="1">
    <source>
        <dbReference type="SAM" id="MobiDB-lite"/>
    </source>
</evidence>
<sequence length="71" mass="7977">MEAEVNEDKNGKPLMFCRKGCKAQMFTRKPEQVDGLLARIRRAMVQAVPKADEQKPEPAKSGFWENLTGVA</sequence>
<proteinExistence type="predicted"/>
<accession>A0A3G9GDG5</accession>
<dbReference type="Proteomes" id="UP000198290">
    <property type="component" value="Chromosome"/>
</dbReference>
<keyword evidence="3" id="KW-1185">Reference proteome</keyword>
<reference evidence="3" key="1">
    <citation type="journal article" date="2017" name="Biotechnol. Biofuels">
        <title>Evaluation of environmental bacterial communities as a factor affecting the growth of duckweed Lemna minor.</title>
        <authorList>
            <person name="Ishizawa H."/>
            <person name="Kuroda M."/>
            <person name="Morikawa M."/>
            <person name="Ike M."/>
        </authorList>
    </citation>
    <scope>NUCLEOTIDE SEQUENCE [LARGE SCALE GENOMIC DNA]</scope>
    <source>
        <strain evidence="3">H3</strain>
    </source>
</reference>
<organism evidence="2 3">
    <name type="scientific">Aquitalea magnusonii</name>
    <dbReference type="NCBI Taxonomy" id="332411"/>
    <lineage>
        <taxon>Bacteria</taxon>
        <taxon>Pseudomonadati</taxon>
        <taxon>Pseudomonadota</taxon>
        <taxon>Betaproteobacteria</taxon>
        <taxon>Neisseriales</taxon>
        <taxon>Chromobacteriaceae</taxon>
        <taxon>Aquitalea</taxon>
    </lineage>
</organism>
<dbReference type="STRING" id="332411.VI06_11515"/>
<dbReference type="AlphaFoldDB" id="A0A3G9GDG5"/>
<dbReference type="EMBL" id="AP018823">
    <property type="protein sequence ID" value="BBF85404.1"/>
    <property type="molecule type" value="Genomic_DNA"/>
</dbReference>
<reference evidence="3" key="3">
    <citation type="journal article" date="2017" name="Plant Physiol. Biochem.">
        <title>Differential oxidative and antioxidative response of duckweed Lemna minor toward plant growth promoting/inhibiting bacteria.</title>
        <authorList>
            <person name="Ishizawa H."/>
            <person name="Kuroda M."/>
            <person name="Morikawa M."/>
            <person name="Ike M."/>
        </authorList>
    </citation>
    <scope>NUCLEOTIDE SEQUENCE [LARGE SCALE GENOMIC DNA]</scope>
    <source>
        <strain evidence="3">H3</strain>
    </source>
</reference>
<evidence type="ECO:0000313" key="2">
    <source>
        <dbReference type="EMBL" id="BBF85404.1"/>
    </source>
</evidence>
<dbReference type="KEGG" id="amah:DLM_1788"/>
<reference evidence="2 3" key="2">
    <citation type="journal article" date="2017" name="Genome Announc.">
        <title>Draft genome sequence of Aquitalea magnusonii strain H3, a plant growth-promoting bacterium of duckweed Lemna minor.</title>
        <authorList>
            <person name="Ishizawa H."/>
            <person name="Kuroda M."/>
            <person name="Ike M."/>
        </authorList>
    </citation>
    <scope>NUCLEOTIDE SEQUENCE [LARGE SCALE GENOMIC DNA]</scope>
    <source>
        <strain evidence="2 3">H3</strain>
    </source>
</reference>
<evidence type="ECO:0000313" key="3">
    <source>
        <dbReference type="Proteomes" id="UP000198290"/>
    </source>
</evidence>
<gene>
    <name evidence="2" type="ORF">DLM_1788</name>
</gene>
<protein>
    <submittedName>
        <fullName evidence="2">Uncharacterized protein</fullName>
    </submittedName>
</protein>